<name>X1AM43_9ZZZZ</name>
<feature type="non-terminal residue" evidence="3">
    <location>
        <position position="1"/>
    </location>
</feature>
<comment type="caution">
    <text evidence="3">The sequence shown here is derived from an EMBL/GenBank/DDBJ whole genome shotgun (WGS) entry which is preliminary data.</text>
</comment>
<keyword evidence="1" id="KW-0812">Transmembrane</keyword>
<evidence type="ECO:0000256" key="1">
    <source>
        <dbReference type="SAM" id="Phobius"/>
    </source>
</evidence>
<dbReference type="GO" id="GO:0016787">
    <property type="term" value="F:hydrolase activity"/>
    <property type="evidence" value="ECO:0007669"/>
    <property type="project" value="InterPro"/>
</dbReference>
<dbReference type="SUPFAM" id="SSF56300">
    <property type="entry name" value="Metallo-dependent phosphatases"/>
    <property type="match status" value="1"/>
</dbReference>
<evidence type="ECO:0000313" key="3">
    <source>
        <dbReference type="EMBL" id="GAG60956.1"/>
    </source>
</evidence>
<proteinExistence type="predicted"/>
<organism evidence="3">
    <name type="scientific">marine sediment metagenome</name>
    <dbReference type="NCBI Taxonomy" id="412755"/>
    <lineage>
        <taxon>unclassified sequences</taxon>
        <taxon>metagenomes</taxon>
        <taxon>ecological metagenomes</taxon>
    </lineage>
</organism>
<protein>
    <recommendedName>
        <fullName evidence="2">Calcineurin-like phosphoesterase domain-containing protein</fullName>
    </recommendedName>
</protein>
<dbReference type="InterPro" id="IPR004843">
    <property type="entry name" value="Calcineurin-like_PHP"/>
</dbReference>
<dbReference type="Pfam" id="PF00149">
    <property type="entry name" value="Metallophos"/>
    <property type="match status" value="1"/>
</dbReference>
<evidence type="ECO:0000259" key="2">
    <source>
        <dbReference type="Pfam" id="PF00149"/>
    </source>
</evidence>
<dbReference type="InterPro" id="IPR029052">
    <property type="entry name" value="Metallo-depent_PP-like"/>
</dbReference>
<feature type="domain" description="Calcineurin-like phosphoesterase" evidence="2">
    <location>
        <begin position="1"/>
        <end position="47"/>
    </location>
</feature>
<sequence>GDYVDRGPDSAGNLESILQTKLAHPEAVFLLMGNHEGWFSTVKRNSFIVGTSFCFIIAFSYPLEQAMPSRLVRDHPLNGRKA</sequence>
<keyword evidence="1" id="KW-1133">Transmembrane helix</keyword>
<keyword evidence="1" id="KW-0472">Membrane</keyword>
<dbReference type="AlphaFoldDB" id="X1AM43"/>
<reference evidence="3" key="1">
    <citation type="journal article" date="2014" name="Front. Microbiol.">
        <title>High frequency of phylogenetically diverse reductive dehalogenase-homologous genes in deep subseafloor sedimentary metagenomes.</title>
        <authorList>
            <person name="Kawai M."/>
            <person name="Futagami T."/>
            <person name="Toyoda A."/>
            <person name="Takaki Y."/>
            <person name="Nishi S."/>
            <person name="Hori S."/>
            <person name="Arai W."/>
            <person name="Tsubouchi T."/>
            <person name="Morono Y."/>
            <person name="Uchiyama I."/>
            <person name="Ito T."/>
            <person name="Fujiyama A."/>
            <person name="Inagaki F."/>
            <person name="Takami H."/>
        </authorList>
    </citation>
    <scope>NUCLEOTIDE SEQUENCE</scope>
    <source>
        <strain evidence="3">Expedition CK06-06</strain>
    </source>
</reference>
<accession>X1AM43</accession>
<dbReference type="EMBL" id="BART01008986">
    <property type="protein sequence ID" value="GAG60956.1"/>
    <property type="molecule type" value="Genomic_DNA"/>
</dbReference>
<dbReference type="Gene3D" id="3.60.21.10">
    <property type="match status" value="1"/>
</dbReference>
<feature type="transmembrane region" description="Helical" evidence="1">
    <location>
        <begin position="46"/>
        <end position="63"/>
    </location>
</feature>
<gene>
    <name evidence="3" type="ORF">S01H4_20045</name>
</gene>